<dbReference type="AlphaFoldDB" id="A0A1L7XMX5"/>
<dbReference type="Gene3D" id="1.10.630.10">
    <property type="entry name" value="Cytochrome P450"/>
    <property type="match status" value="1"/>
</dbReference>
<dbReference type="InterPro" id="IPR017972">
    <property type="entry name" value="Cyt_P450_CS"/>
</dbReference>
<keyword evidence="7" id="KW-0472">Membrane</keyword>
<keyword evidence="8" id="KW-0808">Transferase</keyword>
<sequence>MTFLVDVAMFCGAHWFLISVSALILHLVLNRYRYGISGIPGPFLASLSDAWLLIHYVRRKGTEEYSMHQRFDSQLLRLGPNTISVADSEALKVIYGWKPVWKKARLYLSQYVTTTDGKVLENMSSTRDEDVHSKLRRPVAHAYSLGTLIDYEPLVDSTSIVFMSQMEGRFMKTGQECNLSRWLQMYAFDIIGELTFSKRFGFLESGEDLGDMMYHTGRAMDYIGIVGQVPTADEYIRLKGFGNILRKFRPTGPMMKFTAKQIQEHSALENYSRPDFLTRFLKAREKFPDLMTDGRLATYTNTNVSAGSDTTAIALREVTWRILTHAESFKKMMAEIKRILMSRTDVEDYEKPITWAESKEMTYFQAVIKECLRLHPALGQIIPREVPKGGVELCGKFIPEGTIVGCNAWTVHRDKKLYGADADEFRPERWLDEDTDKVRNMENLSFAFGGGPRVCLGRNIAMLEISKFIPEFFRRFEITLVDPKRYKLYPGWLVLQNGLDVTLRRRDAGSLRV</sequence>
<dbReference type="GO" id="GO:0032259">
    <property type="term" value="P:methylation"/>
    <property type="evidence" value="ECO:0007669"/>
    <property type="project" value="UniProtKB-KW"/>
</dbReference>
<evidence type="ECO:0000256" key="2">
    <source>
        <dbReference type="ARBA" id="ARBA00010617"/>
    </source>
</evidence>
<keyword evidence="3 5" id="KW-0479">Metal-binding</keyword>
<dbReference type="PRINTS" id="PR00463">
    <property type="entry name" value="EP450I"/>
</dbReference>
<dbReference type="SUPFAM" id="SSF48264">
    <property type="entry name" value="Cytochrome P450"/>
    <property type="match status" value="1"/>
</dbReference>
<dbReference type="InterPro" id="IPR036396">
    <property type="entry name" value="Cyt_P450_sf"/>
</dbReference>
<dbReference type="CDD" id="cd11060">
    <property type="entry name" value="CYP57A1-like"/>
    <property type="match status" value="1"/>
</dbReference>
<keyword evidence="7" id="KW-1133">Transmembrane helix</keyword>
<evidence type="ECO:0000256" key="7">
    <source>
        <dbReference type="SAM" id="Phobius"/>
    </source>
</evidence>
<dbReference type="STRING" id="576137.A0A1L7XMX5"/>
<evidence type="ECO:0000256" key="4">
    <source>
        <dbReference type="ARBA" id="ARBA00023004"/>
    </source>
</evidence>
<dbReference type="GO" id="GO:0020037">
    <property type="term" value="F:heme binding"/>
    <property type="evidence" value="ECO:0007669"/>
    <property type="project" value="InterPro"/>
</dbReference>
<feature type="binding site" description="axial binding residue" evidence="5">
    <location>
        <position position="455"/>
    </location>
    <ligand>
        <name>heme</name>
        <dbReference type="ChEBI" id="CHEBI:30413"/>
    </ligand>
    <ligandPart>
        <name>Fe</name>
        <dbReference type="ChEBI" id="CHEBI:18248"/>
    </ligandPart>
</feature>
<feature type="transmembrane region" description="Helical" evidence="7">
    <location>
        <begin position="7"/>
        <end position="28"/>
    </location>
</feature>
<dbReference type="GO" id="GO:0016705">
    <property type="term" value="F:oxidoreductase activity, acting on paired donors, with incorporation or reduction of molecular oxygen"/>
    <property type="evidence" value="ECO:0007669"/>
    <property type="project" value="InterPro"/>
</dbReference>
<dbReference type="OrthoDB" id="3934656at2759"/>
<comment type="cofactor">
    <cofactor evidence="1 5">
        <name>heme</name>
        <dbReference type="ChEBI" id="CHEBI:30413"/>
    </cofactor>
</comment>
<reference evidence="8 9" key="1">
    <citation type="submission" date="2016-03" db="EMBL/GenBank/DDBJ databases">
        <authorList>
            <person name="Ploux O."/>
        </authorList>
    </citation>
    <scope>NUCLEOTIDE SEQUENCE [LARGE SCALE GENOMIC DNA]</scope>
    <source>
        <strain evidence="8 9">UAMH 11012</strain>
    </source>
</reference>
<organism evidence="8 9">
    <name type="scientific">Phialocephala subalpina</name>
    <dbReference type="NCBI Taxonomy" id="576137"/>
    <lineage>
        <taxon>Eukaryota</taxon>
        <taxon>Fungi</taxon>
        <taxon>Dikarya</taxon>
        <taxon>Ascomycota</taxon>
        <taxon>Pezizomycotina</taxon>
        <taxon>Leotiomycetes</taxon>
        <taxon>Helotiales</taxon>
        <taxon>Mollisiaceae</taxon>
        <taxon>Phialocephala</taxon>
        <taxon>Phialocephala fortinii species complex</taxon>
    </lineage>
</organism>
<name>A0A1L7XMX5_9HELO</name>
<keyword evidence="5 6" id="KW-0349">Heme</keyword>
<keyword evidence="6" id="KW-0560">Oxidoreductase</keyword>
<keyword evidence="6" id="KW-0503">Monooxygenase</keyword>
<keyword evidence="8" id="KW-0489">Methyltransferase</keyword>
<evidence type="ECO:0000256" key="5">
    <source>
        <dbReference type="PIRSR" id="PIRSR602401-1"/>
    </source>
</evidence>
<evidence type="ECO:0000313" key="8">
    <source>
        <dbReference type="EMBL" id="CZR66389.1"/>
    </source>
</evidence>
<evidence type="ECO:0000256" key="6">
    <source>
        <dbReference type="RuleBase" id="RU000461"/>
    </source>
</evidence>
<dbReference type="GO" id="GO:0004497">
    <property type="term" value="F:monooxygenase activity"/>
    <property type="evidence" value="ECO:0007669"/>
    <property type="project" value="UniProtKB-KW"/>
</dbReference>
<dbReference type="InterPro" id="IPR001128">
    <property type="entry name" value="Cyt_P450"/>
</dbReference>
<keyword evidence="4 5" id="KW-0408">Iron</keyword>
<comment type="similarity">
    <text evidence="2 6">Belongs to the cytochrome P450 family.</text>
</comment>
<protein>
    <submittedName>
        <fullName evidence="8">Related to pisatin demethylase cytochrome P450</fullName>
    </submittedName>
</protein>
<dbReference type="PROSITE" id="PS00086">
    <property type="entry name" value="CYTOCHROME_P450"/>
    <property type="match status" value="1"/>
</dbReference>
<dbReference type="GO" id="GO:0005506">
    <property type="term" value="F:iron ion binding"/>
    <property type="evidence" value="ECO:0007669"/>
    <property type="project" value="InterPro"/>
</dbReference>
<gene>
    <name evidence="8" type="ORF">PAC_16290</name>
</gene>
<keyword evidence="9" id="KW-1185">Reference proteome</keyword>
<dbReference type="EMBL" id="FJOG01000036">
    <property type="protein sequence ID" value="CZR66389.1"/>
    <property type="molecule type" value="Genomic_DNA"/>
</dbReference>
<dbReference type="InterPro" id="IPR050121">
    <property type="entry name" value="Cytochrome_P450_monoxygenase"/>
</dbReference>
<dbReference type="PRINTS" id="PR00385">
    <property type="entry name" value="P450"/>
</dbReference>
<evidence type="ECO:0000313" key="9">
    <source>
        <dbReference type="Proteomes" id="UP000184330"/>
    </source>
</evidence>
<dbReference type="InterPro" id="IPR002401">
    <property type="entry name" value="Cyt_P450_E_grp-I"/>
</dbReference>
<accession>A0A1L7XMX5</accession>
<dbReference type="GO" id="GO:0008168">
    <property type="term" value="F:methyltransferase activity"/>
    <property type="evidence" value="ECO:0007669"/>
    <property type="project" value="UniProtKB-KW"/>
</dbReference>
<dbReference type="PANTHER" id="PTHR24305">
    <property type="entry name" value="CYTOCHROME P450"/>
    <property type="match status" value="1"/>
</dbReference>
<keyword evidence="7" id="KW-0812">Transmembrane</keyword>
<evidence type="ECO:0000256" key="1">
    <source>
        <dbReference type="ARBA" id="ARBA00001971"/>
    </source>
</evidence>
<evidence type="ECO:0000256" key="3">
    <source>
        <dbReference type="ARBA" id="ARBA00022723"/>
    </source>
</evidence>
<dbReference type="PANTHER" id="PTHR24305:SF232">
    <property type="entry name" value="P450, PUTATIVE (EUROFUNG)-RELATED"/>
    <property type="match status" value="1"/>
</dbReference>
<dbReference type="Proteomes" id="UP000184330">
    <property type="component" value="Unassembled WGS sequence"/>
</dbReference>
<dbReference type="Pfam" id="PF00067">
    <property type="entry name" value="p450"/>
    <property type="match status" value="1"/>
</dbReference>
<proteinExistence type="inferred from homology"/>